<gene>
    <name evidence="2" type="ORF">SAMN05443432_109164</name>
</gene>
<evidence type="ECO:0000313" key="3">
    <source>
        <dbReference type="Proteomes" id="UP000322545"/>
    </source>
</evidence>
<dbReference type="EMBL" id="FRCB01000009">
    <property type="protein sequence ID" value="SHM59224.1"/>
    <property type="molecule type" value="Genomic_DNA"/>
</dbReference>
<proteinExistence type="predicted"/>
<dbReference type="Proteomes" id="UP000322545">
    <property type="component" value="Unassembled WGS sequence"/>
</dbReference>
<name>A0A1M7K1Z1_9RHOB</name>
<sequence>MSGKTLTLLAIMAFVALTLGSFIWFIATWDKENEASVTMVIPAPATEERLT</sequence>
<accession>A0A1M7K1Z1</accession>
<keyword evidence="1" id="KW-1133">Transmembrane helix</keyword>
<evidence type="ECO:0000256" key="1">
    <source>
        <dbReference type="SAM" id="Phobius"/>
    </source>
</evidence>
<evidence type="ECO:0000313" key="2">
    <source>
        <dbReference type="EMBL" id="SHM59224.1"/>
    </source>
</evidence>
<dbReference type="AlphaFoldDB" id="A0A1M7K1Z1"/>
<keyword evidence="1" id="KW-0472">Membrane</keyword>
<reference evidence="2 3" key="1">
    <citation type="submission" date="2016-11" db="EMBL/GenBank/DDBJ databases">
        <authorList>
            <person name="Varghese N."/>
            <person name="Submissions S."/>
        </authorList>
    </citation>
    <scope>NUCLEOTIDE SEQUENCE [LARGE SCALE GENOMIC DNA]</scope>
    <source>
        <strain evidence="2 3">DSM 28249</strain>
    </source>
</reference>
<protein>
    <submittedName>
        <fullName evidence="2">Uncharacterized protein</fullName>
    </submittedName>
</protein>
<organism evidence="2 3">
    <name type="scientific">Roseovarius litoreus</name>
    <dbReference type="NCBI Taxonomy" id="1155722"/>
    <lineage>
        <taxon>Bacteria</taxon>
        <taxon>Pseudomonadati</taxon>
        <taxon>Pseudomonadota</taxon>
        <taxon>Alphaproteobacteria</taxon>
        <taxon>Rhodobacterales</taxon>
        <taxon>Roseobacteraceae</taxon>
        <taxon>Roseovarius</taxon>
    </lineage>
</organism>
<keyword evidence="3" id="KW-1185">Reference proteome</keyword>
<dbReference type="RefSeq" id="WP_188130006.1">
    <property type="nucleotide sequence ID" value="NZ_FRCB01000009.1"/>
</dbReference>
<feature type="transmembrane region" description="Helical" evidence="1">
    <location>
        <begin position="6"/>
        <end position="27"/>
    </location>
</feature>
<keyword evidence="1" id="KW-0812">Transmembrane</keyword>